<keyword evidence="4" id="KW-1185">Reference proteome</keyword>
<feature type="domain" description="Histidine kinase/HSP90-like ATPase" evidence="2">
    <location>
        <begin position="10"/>
        <end position="133"/>
    </location>
</feature>
<reference evidence="3 4" key="2">
    <citation type="journal article" date="2010" name="Stand. Genomic Sci.">
        <title>Complete genome sequence of Desulfohalobium retbaense type strain (HR(100)).</title>
        <authorList>
            <person name="Spring S."/>
            <person name="Nolan M."/>
            <person name="Lapidus A."/>
            <person name="Glavina Del Rio T."/>
            <person name="Copeland A."/>
            <person name="Tice H."/>
            <person name="Cheng J.F."/>
            <person name="Lucas S."/>
            <person name="Land M."/>
            <person name="Chen F."/>
            <person name="Bruce D."/>
            <person name="Goodwin L."/>
            <person name="Pitluck S."/>
            <person name="Ivanova N."/>
            <person name="Mavromatis K."/>
            <person name="Mikhailova N."/>
            <person name="Pati A."/>
            <person name="Chen A."/>
            <person name="Palaniappan K."/>
            <person name="Hauser L."/>
            <person name="Chang Y.J."/>
            <person name="Jeffries C.D."/>
            <person name="Munk C."/>
            <person name="Kiss H."/>
            <person name="Chain P."/>
            <person name="Han C."/>
            <person name="Brettin T."/>
            <person name="Detter J.C."/>
            <person name="Schuler E."/>
            <person name="Goker M."/>
            <person name="Rohde M."/>
            <person name="Bristow J."/>
            <person name="Eisen J.A."/>
            <person name="Markowitz V."/>
            <person name="Hugenholtz P."/>
            <person name="Kyrpides N.C."/>
            <person name="Klenk H.P."/>
        </authorList>
    </citation>
    <scope>NUCLEOTIDE SEQUENCE [LARGE SCALE GENOMIC DNA]</scope>
    <source>
        <strain evidence="3 4">DSM 5692</strain>
    </source>
</reference>
<dbReference type="RefSeq" id="WP_015751827.1">
    <property type="nucleotide sequence ID" value="NC_013223.1"/>
</dbReference>
<gene>
    <name evidence="3" type="ordered locus">Dret_1393</name>
</gene>
<dbReference type="Gene3D" id="3.30.565.10">
    <property type="entry name" value="Histidine kinase-like ATPase, C-terminal domain"/>
    <property type="match status" value="1"/>
</dbReference>
<dbReference type="Pfam" id="PF13581">
    <property type="entry name" value="HATPase_c_2"/>
    <property type="match status" value="1"/>
</dbReference>
<organism evidence="3 4">
    <name type="scientific">Desulfohalobium retbaense (strain ATCC 49708 / DSM 5692 / JCM 16813 / HR100)</name>
    <dbReference type="NCBI Taxonomy" id="485915"/>
    <lineage>
        <taxon>Bacteria</taxon>
        <taxon>Pseudomonadati</taxon>
        <taxon>Thermodesulfobacteriota</taxon>
        <taxon>Desulfovibrionia</taxon>
        <taxon>Desulfovibrionales</taxon>
        <taxon>Desulfohalobiaceae</taxon>
        <taxon>Desulfohalobium</taxon>
    </lineage>
</organism>
<keyword evidence="1 3" id="KW-0418">Kinase</keyword>
<evidence type="ECO:0000259" key="2">
    <source>
        <dbReference type="Pfam" id="PF13581"/>
    </source>
</evidence>
<dbReference type="InterPro" id="IPR003594">
    <property type="entry name" value="HATPase_dom"/>
</dbReference>
<dbReference type="GO" id="GO:0004674">
    <property type="term" value="F:protein serine/threonine kinase activity"/>
    <property type="evidence" value="ECO:0007669"/>
    <property type="project" value="UniProtKB-KW"/>
</dbReference>
<reference evidence="4" key="1">
    <citation type="submission" date="2009-09" db="EMBL/GenBank/DDBJ databases">
        <title>The complete chromosome of Desulfohalobium retbaense DSM 5692.</title>
        <authorList>
            <consortium name="US DOE Joint Genome Institute (JGI-PGF)"/>
            <person name="Lucas S."/>
            <person name="Copeland A."/>
            <person name="Lapidus A."/>
            <person name="Glavina del Rio T."/>
            <person name="Dalin E."/>
            <person name="Tice H."/>
            <person name="Bruce D."/>
            <person name="Goodwin L."/>
            <person name="Pitluck S."/>
            <person name="Kyrpides N."/>
            <person name="Mavromatis K."/>
            <person name="Ivanova N."/>
            <person name="Mikhailova N."/>
            <person name="Munk A.C."/>
            <person name="Brettin T."/>
            <person name="Detter J.C."/>
            <person name="Han C."/>
            <person name="Tapia R."/>
            <person name="Larimer F."/>
            <person name="Land M."/>
            <person name="Hauser L."/>
            <person name="Markowitz V."/>
            <person name="Cheng J.-F."/>
            <person name="Hugenholtz P."/>
            <person name="Woyke T."/>
            <person name="Wu D."/>
            <person name="Spring S."/>
            <person name="Klenk H.-P."/>
            <person name="Eisen J.A."/>
        </authorList>
    </citation>
    <scope>NUCLEOTIDE SEQUENCE [LARGE SCALE GENOMIC DNA]</scope>
    <source>
        <strain evidence="4">DSM 5692</strain>
    </source>
</reference>
<dbReference type="KEGG" id="drt:Dret_1393"/>
<dbReference type="HOGENOM" id="CLU_127551_0_0_7"/>
<dbReference type="eggNOG" id="COG2172">
    <property type="taxonomic scope" value="Bacteria"/>
</dbReference>
<dbReference type="EMBL" id="CP001734">
    <property type="protein sequence ID" value="ACV68680.1"/>
    <property type="molecule type" value="Genomic_DNA"/>
</dbReference>
<name>C8X2N3_DESRD</name>
<evidence type="ECO:0000313" key="4">
    <source>
        <dbReference type="Proteomes" id="UP000001052"/>
    </source>
</evidence>
<evidence type="ECO:0000256" key="1">
    <source>
        <dbReference type="ARBA" id="ARBA00022527"/>
    </source>
</evidence>
<accession>C8X2N3</accession>
<protein>
    <submittedName>
        <fullName evidence="3">Anti-sigma regulatory factor, serine/threonine protein kinase</fullName>
    </submittedName>
</protein>
<dbReference type="PANTHER" id="PTHR35526:SF3">
    <property type="entry name" value="ANTI-SIGMA-F FACTOR RSBW"/>
    <property type="match status" value="1"/>
</dbReference>
<dbReference type="CDD" id="cd16936">
    <property type="entry name" value="HATPase_RsbW-like"/>
    <property type="match status" value="1"/>
</dbReference>
<dbReference type="AlphaFoldDB" id="C8X2N3"/>
<keyword evidence="1 3" id="KW-0808">Transferase</keyword>
<dbReference type="PANTHER" id="PTHR35526">
    <property type="entry name" value="ANTI-SIGMA-F FACTOR RSBW-RELATED"/>
    <property type="match status" value="1"/>
</dbReference>
<keyword evidence="1 3" id="KW-0723">Serine/threonine-protein kinase</keyword>
<evidence type="ECO:0000313" key="3">
    <source>
        <dbReference type="EMBL" id="ACV68680.1"/>
    </source>
</evidence>
<dbReference type="Proteomes" id="UP000001052">
    <property type="component" value="Chromosome"/>
</dbReference>
<dbReference type="STRING" id="485915.Dret_1393"/>
<dbReference type="InterPro" id="IPR036890">
    <property type="entry name" value="HATPase_C_sf"/>
</dbReference>
<proteinExistence type="predicted"/>
<dbReference type="InterPro" id="IPR050267">
    <property type="entry name" value="Anti-sigma-factor_SerPK"/>
</dbReference>
<sequence length="159" mass="18213">MTIEWRLAGWATPEQAREIARKAMAFLARYLTSSDLLYELELALTEACANVVVHAYAEDLIGSLELRMRLEPFSRVEFEIANWGEPYWGLMDSVPDACHPDDESGRGLYIMANLVDSYSFTREGEKNILWMVKNIEDTLWKKRLSSSEMESARSPIAEN</sequence>